<dbReference type="PANTHER" id="PTHR34129">
    <property type="entry name" value="BLR1139 PROTEIN"/>
    <property type="match status" value="1"/>
</dbReference>
<evidence type="ECO:0000313" key="1">
    <source>
        <dbReference type="EMBL" id="KAF7355203.1"/>
    </source>
</evidence>
<keyword evidence="1" id="KW-0808">Transferase</keyword>
<dbReference type="OrthoDB" id="3335358at2759"/>
<accession>A0A8H6Y6K9</accession>
<dbReference type="Proteomes" id="UP000623467">
    <property type="component" value="Unassembled WGS sequence"/>
</dbReference>
<sequence>MSESRTPTYIYKLVSFTSPIPDPVPETLPLSELDAADGFMHFSTSRQIPRTLKRFFAQDPRVTILRIDYSKVEHEIRWEDSKGTAPREVGGEGIFPHIYNRALSKADIESMLVLESNNGDWDEALKKAERWMLY</sequence>
<keyword evidence="2" id="KW-1185">Reference proteome</keyword>
<protein>
    <submittedName>
        <fullName evidence="1">Uracil phosphoribosyltransferase</fullName>
    </submittedName>
</protein>
<reference evidence="1" key="1">
    <citation type="submission" date="2020-05" db="EMBL/GenBank/DDBJ databases">
        <title>Mycena genomes resolve the evolution of fungal bioluminescence.</title>
        <authorList>
            <person name="Tsai I.J."/>
        </authorList>
    </citation>
    <scope>NUCLEOTIDE SEQUENCE</scope>
    <source>
        <strain evidence="1">160909Yilan</strain>
    </source>
</reference>
<dbReference type="PANTHER" id="PTHR34129:SF1">
    <property type="entry name" value="DUF952 DOMAIN-CONTAINING PROTEIN"/>
    <property type="match status" value="1"/>
</dbReference>
<organism evidence="1 2">
    <name type="scientific">Mycena sanguinolenta</name>
    <dbReference type="NCBI Taxonomy" id="230812"/>
    <lineage>
        <taxon>Eukaryota</taxon>
        <taxon>Fungi</taxon>
        <taxon>Dikarya</taxon>
        <taxon>Basidiomycota</taxon>
        <taxon>Agaricomycotina</taxon>
        <taxon>Agaricomycetes</taxon>
        <taxon>Agaricomycetidae</taxon>
        <taxon>Agaricales</taxon>
        <taxon>Marasmiineae</taxon>
        <taxon>Mycenaceae</taxon>
        <taxon>Mycena</taxon>
    </lineage>
</organism>
<comment type="caution">
    <text evidence="1">The sequence shown here is derived from an EMBL/GenBank/DDBJ whole genome shotgun (WGS) entry which is preliminary data.</text>
</comment>
<dbReference type="AlphaFoldDB" id="A0A8H6Y6K9"/>
<keyword evidence="1" id="KW-0328">Glycosyltransferase</keyword>
<evidence type="ECO:0000313" key="2">
    <source>
        <dbReference type="Proteomes" id="UP000623467"/>
    </source>
</evidence>
<dbReference type="Pfam" id="PF06108">
    <property type="entry name" value="DUF952"/>
    <property type="match status" value="1"/>
</dbReference>
<dbReference type="Gene3D" id="3.20.170.20">
    <property type="entry name" value="Protein of unknown function DUF952"/>
    <property type="match status" value="1"/>
</dbReference>
<gene>
    <name evidence="1" type="ORF">MSAN_01436100</name>
</gene>
<dbReference type="SUPFAM" id="SSF56399">
    <property type="entry name" value="ADP-ribosylation"/>
    <property type="match status" value="1"/>
</dbReference>
<dbReference type="GO" id="GO:0016757">
    <property type="term" value="F:glycosyltransferase activity"/>
    <property type="evidence" value="ECO:0007669"/>
    <property type="project" value="UniProtKB-KW"/>
</dbReference>
<name>A0A8H6Y6K9_9AGAR</name>
<dbReference type="EMBL" id="JACAZH010000011">
    <property type="protein sequence ID" value="KAF7355203.1"/>
    <property type="molecule type" value="Genomic_DNA"/>
</dbReference>
<proteinExistence type="predicted"/>
<dbReference type="InterPro" id="IPR009297">
    <property type="entry name" value="DUF952"/>
</dbReference>